<feature type="transmembrane region" description="Helical" evidence="1">
    <location>
        <begin position="481"/>
        <end position="502"/>
    </location>
</feature>
<feature type="transmembrane region" description="Helical" evidence="1">
    <location>
        <begin position="451"/>
        <end position="469"/>
    </location>
</feature>
<protein>
    <submittedName>
        <fullName evidence="2">Uncharacterized protein</fullName>
    </submittedName>
</protein>
<feature type="transmembrane region" description="Helical" evidence="1">
    <location>
        <begin position="198"/>
        <end position="217"/>
    </location>
</feature>
<accession>A0A9X2DVZ3</accession>
<feature type="transmembrane region" description="Helical" evidence="1">
    <location>
        <begin position="297"/>
        <end position="313"/>
    </location>
</feature>
<gene>
    <name evidence="2" type="ORF">NB037_04975</name>
</gene>
<keyword evidence="1" id="KW-0472">Membrane</keyword>
<keyword evidence="1" id="KW-1133">Transmembrane helix</keyword>
<dbReference type="EMBL" id="JAMRYM010000011">
    <property type="protein sequence ID" value="MCM6761767.1"/>
    <property type="molecule type" value="Genomic_DNA"/>
</dbReference>
<proteinExistence type="predicted"/>
<feature type="transmembrane region" description="Helical" evidence="1">
    <location>
        <begin position="92"/>
        <end position="114"/>
    </location>
</feature>
<comment type="caution">
    <text evidence="2">The sequence shown here is derived from an EMBL/GenBank/DDBJ whole genome shotgun (WGS) entry which is preliminary data.</text>
</comment>
<evidence type="ECO:0000313" key="3">
    <source>
        <dbReference type="Proteomes" id="UP001155240"/>
    </source>
</evidence>
<sequence length="730" mass="74906">MFIGIIVALLALAILSLLGLAVVLLLPPAVRAQVLPAAPILGIALAVCYLHLHSLVAGTAVAPWVLPILAVVLAVLGARVHRSVSLGGRSGIGRAVTGVLASAVAIPVALIPMIGTGSSRSLLMGLSNDGYYYISTARWFSENATTIVPSIEQDPVAGVSAPNAGPASETLFFSLRYGQELVQGWLSGLTGIDLTDAFTAWTALYIALIALAAFSLAQILRLPPVAGVIAALAVATSNNVLHQFVAQNADSLLGGSFAILSIGLVWRALETSEHRAPFVALAGFALAGLAGTYSEYFSFVVVVLGLVTLLRPVRAVPGALLGAVVIALASLVLNPVGWVRTVSNVLNIAAVAAPPTEQGEDYIVDTVFGTLASAGEFVGLHGFAPTGRLSTLLSSATVWGVGVVVVLGLLVAAVHRSTARVGRAVLIASVLLASYGALRGSSYFFQRMIDVVSPFVVAVSALGVVLLLVPLVRRGGAARTVGAVALGGLSLGWVAVNGVAYGQQLIPTWGEREISPDYREAGDWVEALDDGADVTVMTGDLFQQMWISDELQDEPDVAYPSLRGDLGYRGDLSMSSFWNARATRYLLVGTGARYAASESAVLERNGTFVLLDLSAGSAAAAVNTSPGPAWSYFVDPSERLYGGAGARIAVVGNTDVELGLAVVNLPGVAEAGVDVDFDGDGCSAAGDAAQVTAAEVSAASGVCIVETLDPASAPGPDVRVALDELTLIGG</sequence>
<feature type="transmembrane region" description="Helical" evidence="1">
    <location>
        <begin position="224"/>
        <end position="245"/>
    </location>
</feature>
<evidence type="ECO:0000256" key="1">
    <source>
        <dbReference type="SAM" id="Phobius"/>
    </source>
</evidence>
<feature type="transmembrane region" description="Helical" evidence="1">
    <location>
        <begin position="56"/>
        <end position="80"/>
    </location>
</feature>
<reference evidence="2" key="1">
    <citation type="submission" date="2022-06" db="EMBL/GenBank/DDBJ databases">
        <title>Whole genome shotgun sequencing (WGS) of Rathayibacter sp. ZW T2_19, isolated from stored onions (Allium cepa).</title>
        <authorList>
            <person name="Stoll D.A."/>
            <person name="Huch M."/>
        </authorList>
    </citation>
    <scope>NUCLEOTIDE SEQUENCE</scope>
    <source>
        <strain evidence="2">ZW T2_19</strain>
    </source>
</reference>
<name>A0A9X2DVZ3_9MICO</name>
<feature type="transmembrane region" description="Helical" evidence="1">
    <location>
        <begin position="424"/>
        <end position="445"/>
    </location>
</feature>
<dbReference type="Proteomes" id="UP001155240">
    <property type="component" value="Unassembled WGS sequence"/>
</dbReference>
<organism evidence="2 3">
    <name type="scientific">Rathayibacter rubneri</name>
    <dbReference type="NCBI Taxonomy" id="2950106"/>
    <lineage>
        <taxon>Bacteria</taxon>
        <taxon>Bacillati</taxon>
        <taxon>Actinomycetota</taxon>
        <taxon>Actinomycetes</taxon>
        <taxon>Micrococcales</taxon>
        <taxon>Microbacteriaceae</taxon>
        <taxon>Rathayibacter</taxon>
    </lineage>
</organism>
<evidence type="ECO:0000313" key="2">
    <source>
        <dbReference type="EMBL" id="MCM6761767.1"/>
    </source>
</evidence>
<feature type="transmembrane region" description="Helical" evidence="1">
    <location>
        <begin position="320"/>
        <end position="338"/>
    </location>
</feature>
<keyword evidence="1" id="KW-0812">Transmembrane</keyword>
<keyword evidence="3" id="KW-1185">Reference proteome</keyword>
<dbReference type="AlphaFoldDB" id="A0A9X2DVZ3"/>
<feature type="transmembrane region" description="Helical" evidence="1">
    <location>
        <begin position="392"/>
        <end position="412"/>
    </location>
</feature>
<dbReference type="RefSeq" id="WP_251944190.1">
    <property type="nucleotide sequence ID" value="NZ_JAMRYM010000011.1"/>
</dbReference>